<dbReference type="Proteomes" id="UP000177690">
    <property type="component" value="Unassembled WGS sequence"/>
</dbReference>
<dbReference type="AlphaFoldDB" id="A0A1G1ZQ68"/>
<gene>
    <name evidence="1" type="ORF">A3I24_04585</name>
</gene>
<name>A0A1G1ZQ68_9BACT</name>
<protein>
    <submittedName>
        <fullName evidence="1">Uncharacterized protein</fullName>
    </submittedName>
</protein>
<dbReference type="STRING" id="1798409.A3I24_04585"/>
<reference evidence="1 2" key="1">
    <citation type="journal article" date="2016" name="Nat. Commun.">
        <title>Thousands of microbial genomes shed light on interconnected biogeochemical processes in an aquifer system.</title>
        <authorList>
            <person name="Anantharaman K."/>
            <person name="Brown C.T."/>
            <person name="Hug L.A."/>
            <person name="Sharon I."/>
            <person name="Castelle C.J."/>
            <person name="Probst A.J."/>
            <person name="Thomas B.C."/>
            <person name="Singh A."/>
            <person name="Wilkins M.J."/>
            <person name="Karaoz U."/>
            <person name="Brodie E.L."/>
            <person name="Williams K.H."/>
            <person name="Hubbard S.S."/>
            <person name="Banfield J.F."/>
        </authorList>
    </citation>
    <scope>NUCLEOTIDE SEQUENCE [LARGE SCALE GENOMIC DNA]</scope>
</reference>
<accession>A0A1G1ZQ68</accession>
<evidence type="ECO:0000313" key="1">
    <source>
        <dbReference type="EMBL" id="OGY66764.1"/>
    </source>
</evidence>
<evidence type="ECO:0000313" key="2">
    <source>
        <dbReference type="Proteomes" id="UP000177690"/>
    </source>
</evidence>
<dbReference type="EMBL" id="MHJL01000036">
    <property type="protein sequence ID" value="OGY66764.1"/>
    <property type="molecule type" value="Genomic_DNA"/>
</dbReference>
<organism evidence="1 2">
    <name type="scientific">Candidatus Harrisonbacteria bacterium RIFCSPLOWO2_02_FULL_41_13b</name>
    <dbReference type="NCBI Taxonomy" id="1798409"/>
    <lineage>
        <taxon>Bacteria</taxon>
        <taxon>Candidatus Harrisoniibacteriota</taxon>
    </lineage>
</organism>
<comment type="caution">
    <text evidence="1">The sequence shown here is derived from an EMBL/GenBank/DDBJ whole genome shotgun (WGS) entry which is preliminary data.</text>
</comment>
<sequence>MINLRDGAYRLISMQFLITKASTMLYFGKTLRVEAEKTHNYDSSGELVILPQKNCTLSVFVSNLKILGYELVDAFLVERADGKYKARFVFIDHDHATGSDHFKSLLENINLGLMKLVYESMWQVRVWNNPFYELGKSVDGVRALSINMEQRDPLFLPDGFPRKVWQKDSVGNRVGISPVMLMPERALETDADGTIQVKEMLNPEETEG</sequence>
<proteinExistence type="predicted"/>